<keyword evidence="2" id="KW-0614">Plasmid</keyword>
<feature type="transmembrane region" description="Helical" evidence="1">
    <location>
        <begin position="445"/>
        <end position="462"/>
    </location>
</feature>
<evidence type="ECO:0008006" key="4">
    <source>
        <dbReference type="Google" id="ProtNLM"/>
    </source>
</evidence>
<sequence>MHESPLGRPAVMAVAALILFGALALAAEKIPLANSLGYDGLAYAEITRGFDRILNGTWRLDPLYYNRFLPSLLCRLTLLGLGLELTDKAIVGFYTWYNVLLAAAAAGLWAAAARCSGFSLRAGWFGFVALFCGHAMLKYNVYYASLTDVTAFTLGCLMLWAYLQRRDAVLALAALAGAATWPTLLPQGGLLLLFPRRPIASEPAPAKAWLLATAVTAVATWRFIQLGRSAADGAVAPWAGGIIVILYCLLALRYLADAKAFYSPRALLACTSPTRLLLALGCGLAATLVLLRVTGTSVRFFEQAEGYLLTSVSWGLRFPGEFIVSHTLYFGPWLLLLLLLFPRAAAFAREGGLGLTLVCAMTVAQSLTPLSRQLIAATPFLCWLCLQAMEKPPVLTPRAWTWLAVLCLFISKGWMRFSANPADPLGSFSFPWYVSSTGCWMPFPFYWTQGLLVFGLLLFFAWRLHAARRQAPVTTRL</sequence>
<dbReference type="AlphaFoldDB" id="A0A4P6HTQ7"/>
<protein>
    <recommendedName>
        <fullName evidence="4">Glycosyltransferase RgtA/B/C/D-like domain-containing protein</fullName>
    </recommendedName>
</protein>
<keyword evidence="3" id="KW-1185">Reference proteome</keyword>
<dbReference type="KEGG" id="dcb:C3Y92_20030"/>
<feature type="transmembrane region" description="Helical" evidence="1">
    <location>
        <begin position="169"/>
        <end position="194"/>
    </location>
</feature>
<feature type="transmembrane region" description="Helical" evidence="1">
    <location>
        <begin position="95"/>
        <end position="112"/>
    </location>
</feature>
<evidence type="ECO:0000313" key="3">
    <source>
        <dbReference type="Proteomes" id="UP000293296"/>
    </source>
</evidence>
<keyword evidence="1" id="KW-0812">Transmembrane</keyword>
<feature type="transmembrane region" description="Helical" evidence="1">
    <location>
        <begin position="322"/>
        <end position="341"/>
    </location>
</feature>
<dbReference type="EMBL" id="CP026539">
    <property type="protein sequence ID" value="QAZ69580.1"/>
    <property type="molecule type" value="Genomic_DNA"/>
</dbReference>
<feature type="transmembrane region" description="Helical" evidence="1">
    <location>
        <begin position="118"/>
        <end position="137"/>
    </location>
</feature>
<feature type="transmembrane region" description="Helical" evidence="1">
    <location>
        <begin position="276"/>
        <end position="293"/>
    </location>
</feature>
<reference evidence="2 3" key="1">
    <citation type="submission" date="2018-02" db="EMBL/GenBank/DDBJ databases">
        <title>Genome sequence of Desulfovibrio carbinolicus DSM 3852.</title>
        <authorList>
            <person name="Wilbanks E."/>
            <person name="Skennerton C.T."/>
            <person name="Orphan V.J."/>
        </authorList>
    </citation>
    <scope>NUCLEOTIDE SEQUENCE [LARGE SCALE GENOMIC DNA]</scope>
    <source>
        <strain evidence="2 3">DSM 3852</strain>
        <plasmid evidence="3">pdcar1</plasmid>
    </source>
</reference>
<feature type="transmembrane region" description="Helical" evidence="1">
    <location>
        <begin position="236"/>
        <end position="255"/>
    </location>
</feature>
<feature type="transmembrane region" description="Helical" evidence="1">
    <location>
        <begin position="142"/>
        <end position="163"/>
    </location>
</feature>
<dbReference type="Proteomes" id="UP000293296">
    <property type="component" value="Plasmid pDCAR1"/>
</dbReference>
<organism evidence="2 3">
    <name type="scientific">Solidesulfovibrio carbinolicus</name>
    <dbReference type="NCBI Taxonomy" id="296842"/>
    <lineage>
        <taxon>Bacteria</taxon>
        <taxon>Pseudomonadati</taxon>
        <taxon>Thermodesulfobacteriota</taxon>
        <taxon>Desulfovibrionia</taxon>
        <taxon>Desulfovibrionales</taxon>
        <taxon>Desulfovibrionaceae</taxon>
        <taxon>Solidesulfovibrio</taxon>
    </lineage>
</organism>
<evidence type="ECO:0000313" key="2">
    <source>
        <dbReference type="EMBL" id="QAZ69580.1"/>
    </source>
</evidence>
<dbReference type="RefSeq" id="WP_129356002.1">
    <property type="nucleotide sequence ID" value="NZ_CP026539.1"/>
</dbReference>
<dbReference type="GeneID" id="39472088"/>
<geneLocation type="plasmid" evidence="3">
    <name>pdcar1</name>
</geneLocation>
<proteinExistence type="predicted"/>
<accession>A0A4P6HTQ7</accession>
<keyword evidence="1" id="KW-1133">Transmembrane helix</keyword>
<keyword evidence="1" id="KW-0472">Membrane</keyword>
<gene>
    <name evidence="2" type="ORF">C3Y92_20030</name>
</gene>
<name>A0A4P6HTQ7_9BACT</name>
<evidence type="ECO:0000256" key="1">
    <source>
        <dbReference type="SAM" id="Phobius"/>
    </source>
</evidence>
<feature type="transmembrane region" description="Helical" evidence="1">
    <location>
        <begin position="399"/>
        <end position="417"/>
    </location>
</feature>
<dbReference type="OrthoDB" id="1550926at2"/>